<evidence type="ECO:0000313" key="8">
    <source>
        <dbReference type="Proteomes" id="UP000295765"/>
    </source>
</evidence>
<dbReference type="Proteomes" id="UP000295765">
    <property type="component" value="Unassembled WGS sequence"/>
</dbReference>
<protein>
    <submittedName>
        <fullName evidence="7">Cyclopropane-fatty-acyl-phospholipid synthase</fullName>
    </submittedName>
</protein>
<gene>
    <name evidence="7" type="ORF">EV699_1128</name>
</gene>
<proteinExistence type="inferred from homology"/>
<sequence length="418" mass="47022">MNHTVLPEPRSPATPALVDRLLRHAVFGRIRGLARGGLTVLDHAGRHVFGDPDGEGPHATVRVHDPRLYTLVALRGTVGVGEAYMAGYWSTDDLVAVVRLFVLNKAVLDGLERGLARVALPALKAWHALRPNSRDGARANVAAHYDLGNDFYRLFLDETMMYSCAVFEHPQMTLAEASTAKNERICRKLALTPADHVLEIGSGWGGFALHAAARHGCRVTTTTISREQYALARERVHAAGLDDRVTVLCEDYRDLRGRFDKLVSIEMIEAVGHRYLDTYFRACSKLLAPDGLMLLQAITIRDQEYERARRSVDFIQRYIFPGGFLPSVRAIADTVARVTDLRALHLEDFGPHYATTLRHWRGRFDANIERVRALGFPDSFTRMWEFYLAYCEGGFAERYIGVVQLLLGKPDNRRELRL</sequence>
<reference evidence="7 8" key="1">
    <citation type="submission" date="2019-03" db="EMBL/GenBank/DDBJ databases">
        <title>Genomic Encyclopedia of Type Strains, Phase IV (KMG-IV): sequencing the most valuable type-strain genomes for metagenomic binning, comparative biology and taxonomic classification.</title>
        <authorList>
            <person name="Goeker M."/>
        </authorList>
    </citation>
    <scope>NUCLEOTIDE SEQUENCE [LARGE SCALE GENOMIC DNA]</scope>
    <source>
        <strain evidence="7 8">DSM 25287</strain>
    </source>
</reference>
<evidence type="ECO:0000313" key="7">
    <source>
        <dbReference type="EMBL" id="TCO80673.1"/>
    </source>
</evidence>
<dbReference type="PANTHER" id="PTHR43667:SF2">
    <property type="entry name" value="FATTY ACID C-METHYL TRANSFERASE"/>
    <property type="match status" value="1"/>
</dbReference>
<keyword evidence="3" id="KW-0808">Transferase</keyword>
<evidence type="ECO:0000256" key="2">
    <source>
        <dbReference type="ARBA" id="ARBA00022603"/>
    </source>
</evidence>
<feature type="active site" evidence="6">
    <location>
        <position position="391"/>
    </location>
</feature>
<comment type="caution">
    <text evidence="7">The sequence shown here is derived from an EMBL/GenBank/DDBJ whole genome shotgun (WGS) entry which is preliminary data.</text>
</comment>
<dbReference type="InterPro" id="IPR050723">
    <property type="entry name" value="CFA/CMAS"/>
</dbReference>
<dbReference type="OrthoDB" id="9782855at2"/>
<dbReference type="Gene3D" id="3.40.50.150">
    <property type="entry name" value="Vaccinia Virus protein VP39"/>
    <property type="match status" value="1"/>
</dbReference>
<dbReference type="InterPro" id="IPR029063">
    <property type="entry name" value="SAM-dependent_MTases_sf"/>
</dbReference>
<dbReference type="PIRSF" id="PIRSF003085">
    <property type="entry name" value="CMAS"/>
    <property type="match status" value="1"/>
</dbReference>
<keyword evidence="5" id="KW-0443">Lipid metabolism</keyword>
<comment type="similarity">
    <text evidence="1">Belongs to the CFA/CMAS family.</text>
</comment>
<dbReference type="EMBL" id="SLWY01000012">
    <property type="protein sequence ID" value="TCO80673.1"/>
    <property type="molecule type" value="Genomic_DNA"/>
</dbReference>
<dbReference type="Pfam" id="PF02353">
    <property type="entry name" value="CMAS"/>
    <property type="match status" value="1"/>
</dbReference>
<dbReference type="SUPFAM" id="SSF53335">
    <property type="entry name" value="S-adenosyl-L-methionine-dependent methyltransferases"/>
    <property type="match status" value="1"/>
</dbReference>
<evidence type="ECO:0000256" key="5">
    <source>
        <dbReference type="ARBA" id="ARBA00023098"/>
    </source>
</evidence>
<keyword evidence="2" id="KW-0489">Methyltransferase</keyword>
<dbReference type="GO" id="GO:0008610">
    <property type="term" value="P:lipid biosynthetic process"/>
    <property type="evidence" value="ECO:0007669"/>
    <property type="project" value="InterPro"/>
</dbReference>
<dbReference type="CDD" id="cd02440">
    <property type="entry name" value="AdoMet_MTases"/>
    <property type="match status" value="1"/>
</dbReference>
<keyword evidence="4" id="KW-0949">S-adenosyl-L-methionine</keyword>
<dbReference type="GO" id="GO:0008168">
    <property type="term" value="F:methyltransferase activity"/>
    <property type="evidence" value="ECO:0007669"/>
    <property type="project" value="UniProtKB-KW"/>
</dbReference>
<evidence type="ECO:0000256" key="6">
    <source>
        <dbReference type="PIRSR" id="PIRSR003085-1"/>
    </source>
</evidence>
<dbReference type="PANTHER" id="PTHR43667">
    <property type="entry name" value="CYCLOPROPANE-FATTY-ACYL-PHOSPHOLIPID SYNTHASE"/>
    <property type="match status" value="1"/>
</dbReference>
<dbReference type="AlphaFoldDB" id="A0A4R2L2U2"/>
<organism evidence="7 8">
    <name type="scientific">Plasticicumulans lactativorans</name>
    <dbReference type="NCBI Taxonomy" id="1133106"/>
    <lineage>
        <taxon>Bacteria</taxon>
        <taxon>Pseudomonadati</taxon>
        <taxon>Pseudomonadota</taxon>
        <taxon>Gammaproteobacteria</taxon>
        <taxon>Candidatus Competibacteraceae</taxon>
        <taxon>Plasticicumulans</taxon>
    </lineage>
</organism>
<dbReference type="RefSeq" id="WP_132542847.1">
    <property type="nucleotide sequence ID" value="NZ_SLWY01000012.1"/>
</dbReference>
<keyword evidence="8" id="KW-1185">Reference proteome</keyword>
<dbReference type="InterPro" id="IPR003333">
    <property type="entry name" value="CMAS"/>
</dbReference>
<accession>A0A4R2L2U2</accession>
<name>A0A4R2L2U2_9GAMM</name>
<dbReference type="GO" id="GO:0032259">
    <property type="term" value="P:methylation"/>
    <property type="evidence" value="ECO:0007669"/>
    <property type="project" value="UniProtKB-KW"/>
</dbReference>
<evidence type="ECO:0000256" key="4">
    <source>
        <dbReference type="ARBA" id="ARBA00022691"/>
    </source>
</evidence>
<evidence type="ECO:0000256" key="3">
    <source>
        <dbReference type="ARBA" id="ARBA00022679"/>
    </source>
</evidence>
<evidence type="ECO:0000256" key="1">
    <source>
        <dbReference type="ARBA" id="ARBA00010815"/>
    </source>
</evidence>